<evidence type="ECO:0000313" key="1">
    <source>
        <dbReference type="EMBL" id="QHT77819.1"/>
    </source>
</evidence>
<sequence length="31" mass="3542">MRTFKGGFVQGNRRFPGTGKEMGSLFFFGHF</sequence>
<protein>
    <submittedName>
        <fullName evidence="1">Uncharacterized protein</fullName>
    </submittedName>
</protein>
<proteinExistence type="predicted"/>
<accession>A0A6C0HBD5</accession>
<name>A0A6C0HBD5_9ZZZZ</name>
<dbReference type="EMBL" id="MN739921">
    <property type="protein sequence ID" value="QHT77819.1"/>
    <property type="molecule type" value="Genomic_DNA"/>
</dbReference>
<dbReference type="AlphaFoldDB" id="A0A6C0HBD5"/>
<reference evidence="1" key="1">
    <citation type="journal article" date="2020" name="Nature">
        <title>Giant virus diversity and host interactions through global metagenomics.</title>
        <authorList>
            <person name="Schulz F."/>
            <person name="Roux S."/>
            <person name="Paez-Espino D."/>
            <person name="Jungbluth S."/>
            <person name="Walsh D.A."/>
            <person name="Denef V.J."/>
            <person name="McMahon K.D."/>
            <person name="Konstantinidis K.T."/>
            <person name="Eloe-Fadrosh E.A."/>
            <person name="Kyrpides N.C."/>
            <person name="Woyke T."/>
        </authorList>
    </citation>
    <scope>NUCLEOTIDE SEQUENCE</scope>
    <source>
        <strain evidence="1">GVMAG-M-3300023179-90</strain>
    </source>
</reference>
<organism evidence="1">
    <name type="scientific">viral metagenome</name>
    <dbReference type="NCBI Taxonomy" id="1070528"/>
    <lineage>
        <taxon>unclassified sequences</taxon>
        <taxon>metagenomes</taxon>
        <taxon>organismal metagenomes</taxon>
    </lineage>
</organism>